<keyword evidence="4 6" id="KW-0808">Transferase</keyword>
<keyword evidence="2 6" id="KW-0698">rRNA processing</keyword>
<dbReference type="EMBL" id="CAADEX010000091">
    <property type="protein sequence ID" value="VFJ60255.1"/>
    <property type="molecule type" value="Genomic_DNA"/>
</dbReference>
<keyword evidence="1 6" id="KW-0963">Cytoplasm</keyword>
<evidence type="ECO:0000256" key="4">
    <source>
        <dbReference type="ARBA" id="ARBA00022679"/>
    </source>
</evidence>
<evidence type="ECO:0000313" key="8">
    <source>
        <dbReference type="EMBL" id="VFJ66249.1"/>
    </source>
</evidence>
<keyword evidence="3 6" id="KW-0489">Methyltransferase</keyword>
<name>A0A450T1W3_9GAMM</name>
<evidence type="ECO:0000256" key="6">
    <source>
        <dbReference type="HAMAP-Rule" id="MF_00074"/>
    </source>
</evidence>
<dbReference type="GO" id="GO:0005829">
    <property type="term" value="C:cytosol"/>
    <property type="evidence" value="ECO:0007669"/>
    <property type="project" value="TreeGrafter"/>
</dbReference>
<dbReference type="Gene3D" id="3.40.50.150">
    <property type="entry name" value="Vaccinia Virus protein VP39"/>
    <property type="match status" value="1"/>
</dbReference>
<protein>
    <recommendedName>
        <fullName evidence="6">Ribosomal RNA small subunit methyltransferase G</fullName>
        <ecNumber evidence="6">2.1.1.170</ecNumber>
    </recommendedName>
    <alternativeName>
        <fullName evidence="6">16S rRNA 7-methylguanosine methyltransferase</fullName>
        <shortName evidence="6">16S rRNA m7G methyltransferase</shortName>
    </alternativeName>
</protein>
<evidence type="ECO:0000313" key="7">
    <source>
        <dbReference type="EMBL" id="VFJ60255.1"/>
    </source>
</evidence>
<dbReference type="AlphaFoldDB" id="A0A450T1W3"/>
<feature type="binding site" evidence="6">
    <location>
        <position position="91"/>
    </location>
    <ligand>
        <name>S-adenosyl-L-methionine</name>
        <dbReference type="ChEBI" id="CHEBI:59789"/>
    </ligand>
</feature>
<accession>A0A450T1W3</accession>
<evidence type="ECO:0000256" key="2">
    <source>
        <dbReference type="ARBA" id="ARBA00022552"/>
    </source>
</evidence>
<dbReference type="HAMAP" id="MF_00074">
    <property type="entry name" value="16SrRNA_methyltr_G"/>
    <property type="match status" value="1"/>
</dbReference>
<comment type="caution">
    <text evidence="6">Lacks conserved residue(s) required for the propagation of feature annotation.</text>
</comment>
<feature type="binding site" evidence="6">
    <location>
        <begin position="142"/>
        <end position="143"/>
    </location>
    <ligand>
        <name>S-adenosyl-L-methionine</name>
        <dbReference type="ChEBI" id="CHEBI:59789"/>
    </ligand>
</feature>
<feature type="binding site" evidence="6">
    <location>
        <position position="157"/>
    </location>
    <ligand>
        <name>S-adenosyl-L-methionine</name>
        <dbReference type="ChEBI" id="CHEBI:59789"/>
    </ligand>
</feature>
<dbReference type="PIRSF" id="PIRSF003078">
    <property type="entry name" value="GidB"/>
    <property type="match status" value="1"/>
</dbReference>
<evidence type="ECO:0000256" key="3">
    <source>
        <dbReference type="ARBA" id="ARBA00022603"/>
    </source>
</evidence>
<feature type="binding site" evidence="6">
    <location>
        <position position="96"/>
    </location>
    <ligand>
        <name>S-adenosyl-L-methionine</name>
        <dbReference type="ChEBI" id="CHEBI:59789"/>
    </ligand>
</feature>
<evidence type="ECO:0000256" key="1">
    <source>
        <dbReference type="ARBA" id="ARBA00022490"/>
    </source>
</evidence>
<comment type="subcellular location">
    <subcellularLocation>
        <location evidence="6">Cytoplasm</location>
    </subcellularLocation>
</comment>
<keyword evidence="5 6" id="KW-0949">S-adenosyl-L-methionine</keyword>
<evidence type="ECO:0000256" key="5">
    <source>
        <dbReference type="ARBA" id="ARBA00022691"/>
    </source>
</evidence>
<dbReference type="GO" id="GO:0070043">
    <property type="term" value="F:rRNA (guanine-N7-)-methyltransferase activity"/>
    <property type="evidence" value="ECO:0007669"/>
    <property type="project" value="UniProtKB-UniRule"/>
</dbReference>
<dbReference type="EMBL" id="CAADEY010000145">
    <property type="protein sequence ID" value="VFJ66249.1"/>
    <property type="molecule type" value="Genomic_DNA"/>
</dbReference>
<organism evidence="7">
    <name type="scientific">Candidatus Kentrum sp. DK</name>
    <dbReference type="NCBI Taxonomy" id="2126562"/>
    <lineage>
        <taxon>Bacteria</taxon>
        <taxon>Pseudomonadati</taxon>
        <taxon>Pseudomonadota</taxon>
        <taxon>Gammaproteobacteria</taxon>
        <taxon>Candidatus Kentrum</taxon>
    </lineage>
</organism>
<proteinExistence type="inferred from homology"/>
<dbReference type="EC" id="2.1.1.170" evidence="6"/>
<dbReference type="CDD" id="cd02440">
    <property type="entry name" value="AdoMet_MTases"/>
    <property type="match status" value="1"/>
</dbReference>
<sequence length="223" mass="24275">MIRPPGNEAGAAVADNGAMLSCLTRGIEQLALSLDGQQRHALVRYVDLLLQWNRVYNLTSVRDPMEIARRHILDCLAVVPYLRGTRLLDLGTGAGLPGMILAITRPDVSCVLMDGNGKKTRFCLQAAMTLDLANVEIVHARVEKYVPEELFDTVTARAFGDLSVIWHHAGRLLKSGGQLLAMKGIAREDEASGEWAGATSRTTVSLTVPGLGAERHLVIVERR</sequence>
<dbReference type="SUPFAM" id="SSF53335">
    <property type="entry name" value="S-adenosyl-L-methionine-dependent methyltransferases"/>
    <property type="match status" value="1"/>
</dbReference>
<dbReference type="PANTHER" id="PTHR31760">
    <property type="entry name" value="S-ADENOSYL-L-METHIONINE-DEPENDENT METHYLTRANSFERASES SUPERFAMILY PROTEIN"/>
    <property type="match status" value="1"/>
</dbReference>
<dbReference type="NCBIfam" id="TIGR00138">
    <property type="entry name" value="rsmG_gidB"/>
    <property type="match status" value="1"/>
</dbReference>
<dbReference type="PANTHER" id="PTHR31760:SF0">
    <property type="entry name" value="S-ADENOSYL-L-METHIONINE-DEPENDENT METHYLTRANSFERASES SUPERFAMILY PROTEIN"/>
    <property type="match status" value="1"/>
</dbReference>
<dbReference type="Pfam" id="PF02527">
    <property type="entry name" value="GidB"/>
    <property type="match status" value="1"/>
</dbReference>
<comment type="catalytic activity">
    <reaction evidence="6">
        <text>guanosine(527) in 16S rRNA + S-adenosyl-L-methionine = N(7)-methylguanosine(527) in 16S rRNA + S-adenosyl-L-homocysteine</text>
        <dbReference type="Rhea" id="RHEA:42732"/>
        <dbReference type="Rhea" id="RHEA-COMP:10209"/>
        <dbReference type="Rhea" id="RHEA-COMP:10210"/>
        <dbReference type="ChEBI" id="CHEBI:57856"/>
        <dbReference type="ChEBI" id="CHEBI:59789"/>
        <dbReference type="ChEBI" id="CHEBI:74269"/>
        <dbReference type="ChEBI" id="CHEBI:74480"/>
        <dbReference type="EC" id="2.1.1.170"/>
    </reaction>
</comment>
<dbReference type="InterPro" id="IPR029063">
    <property type="entry name" value="SAM-dependent_MTases_sf"/>
</dbReference>
<dbReference type="InterPro" id="IPR003682">
    <property type="entry name" value="rRNA_ssu_MeTfrase_G"/>
</dbReference>
<reference evidence="7" key="1">
    <citation type="submission" date="2019-02" db="EMBL/GenBank/DDBJ databases">
        <authorList>
            <person name="Gruber-Vodicka R. H."/>
            <person name="Seah K. B. B."/>
        </authorList>
    </citation>
    <scope>NUCLEOTIDE SEQUENCE</scope>
    <source>
        <strain evidence="8">BECK_DK161</strain>
        <strain evidence="7">BECK_DK47</strain>
    </source>
</reference>
<comment type="similarity">
    <text evidence="6">Belongs to the methyltransferase superfamily. RNA methyltransferase RsmG family.</text>
</comment>
<comment type="function">
    <text evidence="6">Specifically methylates the N7 position of guanine in position 527 of 16S rRNA.</text>
</comment>
<gene>
    <name evidence="6" type="primary">rsmG</name>
    <name evidence="7" type="ORF">BECKDK2373B_GA0170837_10913</name>
    <name evidence="8" type="ORF">BECKDK2373C_GA0170839_11453</name>
</gene>